<dbReference type="Proteomes" id="UP000784294">
    <property type="component" value="Unassembled WGS sequence"/>
</dbReference>
<sequence length="148" mass="16941">MIISRVRLWTWYISRRFAGIVSESCHSQHKATPRQRDRLSQSLDQLSVETVVPSLLVLTWSAVHFMPSCLALVRSQVPTCSYSTRGVPFWRIQWPCSPPFRVADPIRASCPDPPHGPWDPFLILLVGRLHSVPAPLYFYSISHFLSIQ</sequence>
<evidence type="ECO:0000313" key="1">
    <source>
        <dbReference type="EMBL" id="VEL06566.1"/>
    </source>
</evidence>
<organism evidence="1 2">
    <name type="scientific">Protopolystoma xenopodis</name>
    <dbReference type="NCBI Taxonomy" id="117903"/>
    <lineage>
        <taxon>Eukaryota</taxon>
        <taxon>Metazoa</taxon>
        <taxon>Spiralia</taxon>
        <taxon>Lophotrochozoa</taxon>
        <taxon>Platyhelminthes</taxon>
        <taxon>Monogenea</taxon>
        <taxon>Polyopisthocotylea</taxon>
        <taxon>Polystomatidea</taxon>
        <taxon>Polystomatidae</taxon>
        <taxon>Protopolystoma</taxon>
    </lineage>
</organism>
<dbReference type="EMBL" id="CAAALY010000022">
    <property type="protein sequence ID" value="VEL06566.1"/>
    <property type="molecule type" value="Genomic_DNA"/>
</dbReference>
<protein>
    <submittedName>
        <fullName evidence="1">Uncharacterized protein</fullName>
    </submittedName>
</protein>
<dbReference type="AlphaFoldDB" id="A0A448W9V1"/>
<proteinExistence type="predicted"/>
<accession>A0A448W9V1</accession>
<comment type="caution">
    <text evidence="1">The sequence shown here is derived from an EMBL/GenBank/DDBJ whole genome shotgun (WGS) entry which is preliminary data.</text>
</comment>
<keyword evidence="2" id="KW-1185">Reference proteome</keyword>
<reference evidence="1" key="1">
    <citation type="submission" date="2018-11" db="EMBL/GenBank/DDBJ databases">
        <authorList>
            <consortium name="Pathogen Informatics"/>
        </authorList>
    </citation>
    <scope>NUCLEOTIDE SEQUENCE</scope>
</reference>
<gene>
    <name evidence="1" type="ORF">PXEA_LOCUS6</name>
</gene>
<evidence type="ECO:0000313" key="2">
    <source>
        <dbReference type="Proteomes" id="UP000784294"/>
    </source>
</evidence>
<name>A0A448W9V1_9PLAT</name>